<evidence type="ECO:0000259" key="10">
    <source>
        <dbReference type="Pfam" id="PF11356"/>
    </source>
</evidence>
<dbReference type="GO" id="GO:0015031">
    <property type="term" value="P:protein transport"/>
    <property type="evidence" value="ECO:0007669"/>
    <property type="project" value="UniProtKB-KW"/>
</dbReference>
<feature type="domain" description="Type II secretion system protein GspC N-terminal" evidence="10">
    <location>
        <begin position="66"/>
        <end position="125"/>
    </location>
</feature>
<keyword evidence="3" id="KW-1003">Cell membrane</keyword>
<dbReference type="GO" id="GO:0005886">
    <property type="term" value="C:plasma membrane"/>
    <property type="evidence" value="ECO:0007669"/>
    <property type="project" value="UniProtKB-SubCell"/>
</dbReference>
<feature type="transmembrane region" description="Helical" evidence="9">
    <location>
        <begin position="12"/>
        <end position="33"/>
    </location>
</feature>
<dbReference type="InterPro" id="IPR024961">
    <property type="entry name" value="T2SS_GspC_N"/>
</dbReference>
<evidence type="ECO:0000256" key="5">
    <source>
        <dbReference type="ARBA" id="ARBA00022692"/>
    </source>
</evidence>
<dbReference type="RefSeq" id="WP_044462894.1">
    <property type="nucleotide sequence ID" value="NZ_CP011110.1"/>
</dbReference>
<evidence type="ECO:0000313" key="12">
    <source>
        <dbReference type="Proteomes" id="UP000032748"/>
    </source>
</evidence>
<name>A0A0D5Y0A3_9PSED</name>
<dbReference type="EMBL" id="CP011110">
    <property type="protein sequence ID" value="AKA24753.1"/>
    <property type="molecule type" value="Genomic_DNA"/>
</dbReference>
<dbReference type="KEGG" id="pcz:PCL1606_33020"/>
<organism evidence="11 12">
    <name type="scientific">Pseudomonas chlororaphis</name>
    <dbReference type="NCBI Taxonomy" id="587753"/>
    <lineage>
        <taxon>Bacteria</taxon>
        <taxon>Pseudomonadati</taxon>
        <taxon>Pseudomonadota</taxon>
        <taxon>Gammaproteobacteria</taxon>
        <taxon>Pseudomonadales</taxon>
        <taxon>Pseudomonadaceae</taxon>
        <taxon>Pseudomonas</taxon>
    </lineage>
</organism>
<keyword evidence="7 9" id="KW-1133">Transmembrane helix</keyword>
<dbReference type="PATRIC" id="fig|587753.10.peg.3292"/>
<evidence type="ECO:0000256" key="7">
    <source>
        <dbReference type="ARBA" id="ARBA00022989"/>
    </source>
</evidence>
<reference evidence="11 12" key="1">
    <citation type="journal article" date="2015" name="Mol. Plant Microbe Interact.">
        <title>Comparative Genomic Analysis of Pseudomonas chlororaphis PCL1606 Reveals New Insight into Antifungal Compounds Involved in Biocontrol.</title>
        <authorList>
            <person name="Calderon C.E."/>
            <person name="Ramos C."/>
            <person name="de Vicente A."/>
            <person name="Cazorla F.M."/>
        </authorList>
    </citation>
    <scope>NUCLEOTIDE SEQUENCE [LARGE SCALE GENOMIC DNA]</scope>
    <source>
        <strain evidence="11 12">PCL1606</strain>
    </source>
</reference>
<keyword evidence="4" id="KW-0997">Cell inner membrane</keyword>
<dbReference type="AlphaFoldDB" id="A0A0D5Y0A3"/>
<keyword evidence="2" id="KW-0813">Transport</keyword>
<evidence type="ECO:0000256" key="3">
    <source>
        <dbReference type="ARBA" id="ARBA00022475"/>
    </source>
</evidence>
<keyword evidence="8 9" id="KW-0472">Membrane</keyword>
<sequence length="143" mass="15141">MAFVHRFSPPQLVQSLALLAIVAGVATWSSLLLTPAESRTPQAPPQTLAAQARSPAQQWFSNQPLVLDIKVTGLLASPRGAVAILSLNDAPPRSFLVGERLGQGVQLVAIEGDGVVIERGGERSRVEVGKLPQGLVLPVLIRQ</sequence>
<comment type="subcellular location">
    <subcellularLocation>
        <location evidence="1">Cell inner membrane</location>
    </subcellularLocation>
</comment>
<evidence type="ECO:0000256" key="1">
    <source>
        <dbReference type="ARBA" id="ARBA00004533"/>
    </source>
</evidence>
<evidence type="ECO:0000256" key="9">
    <source>
        <dbReference type="SAM" id="Phobius"/>
    </source>
</evidence>
<evidence type="ECO:0000256" key="6">
    <source>
        <dbReference type="ARBA" id="ARBA00022927"/>
    </source>
</evidence>
<accession>A0A0D5Y0A3</accession>
<evidence type="ECO:0000313" key="11">
    <source>
        <dbReference type="EMBL" id="AKA24753.1"/>
    </source>
</evidence>
<protein>
    <submittedName>
        <fullName evidence="11">General secretion pathway protein C</fullName>
    </submittedName>
</protein>
<dbReference type="Pfam" id="PF11356">
    <property type="entry name" value="T2SSC"/>
    <property type="match status" value="1"/>
</dbReference>
<evidence type="ECO:0000256" key="8">
    <source>
        <dbReference type="ARBA" id="ARBA00023136"/>
    </source>
</evidence>
<evidence type="ECO:0000256" key="2">
    <source>
        <dbReference type="ARBA" id="ARBA00022448"/>
    </source>
</evidence>
<dbReference type="OrthoDB" id="7030973at2"/>
<dbReference type="Proteomes" id="UP000032748">
    <property type="component" value="Chromosome"/>
</dbReference>
<keyword evidence="6" id="KW-0653">Protein transport</keyword>
<evidence type="ECO:0000256" key="4">
    <source>
        <dbReference type="ARBA" id="ARBA00022519"/>
    </source>
</evidence>
<dbReference type="Gene3D" id="2.30.30.830">
    <property type="match status" value="1"/>
</dbReference>
<keyword evidence="5 9" id="KW-0812">Transmembrane</keyword>
<gene>
    <name evidence="11" type="ORF">PCL1606_33020</name>
</gene>
<proteinExistence type="predicted"/>